<evidence type="ECO:0000313" key="10">
    <source>
        <dbReference type="Proteomes" id="UP000295070"/>
    </source>
</evidence>
<keyword evidence="5" id="KW-0325">Glycoprotein</keyword>
<evidence type="ECO:0000256" key="2">
    <source>
        <dbReference type="ARBA" id="ARBA00022729"/>
    </source>
</evidence>
<evidence type="ECO:0000256" key="4">
    <source>
        <dbReference type="ARBA" id="ARBA00023157"/>
    </source>
</evidence>
<dbReference type="STRING" id="8167.A0A484D2B4"/>
<protein>
    <recommendedName>
        <fullName evidence="8">Sushi domain-containing protein</fullName>
    </recommendedName>
</protein>
<dbReference type="PROSITE" id="PS50923">
    <property type="entry name" value="SUSHI"/>
    <property type="match status" value="3"/>
</dbReference>
<dbReference type="InterPro" id="IPR000436">
    <property type="entry name" value="Sushi_SCR_CCP_dom"/>
</dbReference>
<dbReference type="InterPro" id="IPR035976">
    <property type="entry name" value="Sushi/SCR/CCP_sf"/>
</dbReference>
<evidence type="ECO:0000259" key="8">
    <source>
        <dbReference type="PROSITE" id="PS50923"/>
    </source>
</evidence>
<evidence type="ECO:0000256" key="6">
    <source>
        <dbReference type="PROSITE-ProRule" id="PRU00302"/>
    </source>
</evidence>
<gene>
    <name evidence="9" type="ORF">EPR50_G00102470</name>
</gene>
<dbReference type="PANTHER" id="PTHR46393">
    <property type="entry name" value="SUSHI DOMAIN-CONTAINING PROTEIN"/>
    <property type="match status" value="1"/>
</dbReference>
<feature type="disulfide bond" evidence="6">
    <location>
        <begin position="117"/>
        <end position="144"/>
    </location>
</feature>
<proteinExistence type="predicted"/>
<dbReference type="EMBL" id="SCKG01000009">
    <property type="protein sequence ID" value="TDH08887.1"/>
    <property type="molecule type" value="Genomic_DNA"/>
</dbReference>
<evidence type="ECO:0000256" key="5">
    <source>
        <dbReference type="ARBA" id="ARBA00023180"/>
    </source>
</evidence>
<dbReference type="Gene3D" id="2.10.70.10">
    <property type="entry name" value="Complement Module, domain 1"/>
    <property type="match status" value="4"/>
</dbReference>
<dbReference type="SUPFAM" id="SSF57535">
    <property type="entry name" value="Complement control module/SCR domain"/>
    <property type="match status" value="4"/>
</dbReference>
<feature type="domain" description="Sushi" evidence="8">
    <location>
        <begin position="210"/>
        <end position="271"/>
    </location>
</feature>
<feature type="domain" description="Sushi" evidence="8">
    <location>
        <begin position="86"/>
        <end position="146"/>
    </location>
</feature>
<evidence type="ECO:0000313" key="9">
    <source>
        <dbReference type="EMBL" id="TDH08887.1"/>
    </source>
</evidence>
<keyword evidence="10" id="KW-1185">Reference proteome</keyword>
<dbReference type="Proteomes" id="UP000295070">
    <property type="component" value="Chromosome 9"/>
</dbReference>
<keyword evidence="2 7" id="KW-0732">Signal</keyword>
<dbReference type="Pfam" id="PF00084">
    <property type="entry name" value="Sushi"/>
    <property type="match status" value="3"/>
</dbReference>
<feature type="chain" id="PRO_5019818564" description="Sushi domain-containing protein" evidence="7">
    <location>
        <begin position="21"/>
        <end position="276"/>
    </location>
</feature>
<dbReference type="SMART" id="SM00032">
    <property type="entry name" value="CCP"/>
    <property type="match status" value="4"/>
</dbReference>
<comment type="caution">
    <text evidence="6">Lacks conserved residue(s) required for the propagation of feature annotation.</text>
</comment>
<reference evidence="9 10" key="1">
    <citation type="submission" date="2019-01" db="EMBL/GenBank/DDBJ databases">
        <title>A chromosome-scale genome assembly of the yellow perch, Perca flavescens.</title>
        <authorList>
            <person name="Feron R."/>
            <person name="Morvezen R."/>
            <person name="Bestin A."/>
            <person name="Haffray P."/>
            <person name="Klopp C."/>
            <person name="Zahm M."/>
            <person name="Cabau C."/>
            <person name="Roques C."/>
            <person name="Donnadieu C."/>
            <person name="Bouchez O."/>
            <person name="Christie M."/>
            <person name="Larson W."/>
            <person name="Guiguen Y."/>
        </authorList>
    </citation>
    <scope>NUCLEOTIDE SEQUENCE [LARGE SCALE GENOMIC DNA]</scope>
    <source>
        <strain evidence="9">YP-PL-M2</strain>
        <tissue evidence="9">Blood</tissue>
    </source>
</reference>
<keyword evidence="4 6" id="KW-1015">Disulfide bond</keyword>
<sequence>MRVINQICVLLLWVHTLTFAQIPDCTLQQFLNGPKYDSNFDTSGLQSSYPPGKQIRVACNVGYSGFFKLTCVEGKWDSKGTVCQPKSCGHPGDAQFADFNLEVGDDFVFGSKVVYTCHKGYQMVSRTNYRRCMNEGWDGVIPVCEAQQCPVIHVDSNVQVNGDPEEATYGNVVRFSCKSNSYILSDPASAELYCNENGEWSGQPPKCIEIKCAVPPIENGYVPDHNIPEYKEHDVLDFRCNVGYKPTEDRPSKCTKVGIRAEWTPTPACEPIKCKL</sequence>
<evidence type="ECO:0000256" key="3">
    <source>
        <dbReference type="ARBA" id="ARBA00022737"/>
    </source>
</evidence>
<feature type="domain" description="Sushi" evidence="8">
    <location>
        <begin position="147"/>
        <end position="209"/>
    </location>
</feature>
<feature type="signal peptide" evidence="7">
    <location>
        <begin position="1"/>
        <end position="20"/>
    </location>
</feature>
<dbReference type="PANTHER" id="PTHR46393:SF7">
    <property type="entry name" value="COMPLEMENT C2"/>
    <property type="match status" value="1"/>
</dbReference>
<feature type="non-terminal residue" evidence="9">
    <location>
        <position position="276"/>
    </location>
</feature>
<accession>A0A484D2B4</accession>
<evidence type="ECO:0000256" key="1">
    <source>
        <dbReference type="ARBA" id="ARBA00022659"/>
    </source>
</evidence>
<name>A0A484D2B4_PERFV</name>
<dbReference type="CDD" id="cd00033">
    <property type="entry name" value="CCP"/>
    <property type="match status" value="3"/>
</dbReference>
<keyword evidence="3" id="KW-0677">Repeat</keyword>
<organism evidence="9 10">
    <name type="scientific">Perca flavescens</name>
    <name type="common">American yellow perch</name>
    <name type="synonym">Morone flavescens</name>
    <dbReference type="NCBI Taxonomy" id="8167"/>
    <lineage>
        <taxon>Eukaryota</taxon>
        <taxon>Metazoa</taxon>
        <taxon>Chordata</taxon>
        <taxon>Craniata</taxon>
        <taxon>Vertebrata</taxon>
        <taxon>Euteleostomi</taxon>
        <taxon>Actinopterygii</taxon>
        <taxon>Neopterygii</taxon>
        <taxon>Teleostei</taxon>
        <taxon>Neoteleostei</taxon>
        <taxon>Acanthomorphata</taxon>
        <taxon>Eupercaria</taxon>
        <taxon>Perciformes</taxon>
        <taxon>Percoidei</taxon>
        <taxon>Percidae</taxon>
        <taxon>Percinae</taxon>
        <taxon>Perca</taxon>
    </lineage>
</organism>
<dbReference type="AlphaFoldDB" id="A0A484D2B4"/>
<evidence type="ECO:0000256" key="7">
    <source>
        <dbReference type="SAM" id="SignalP"/>
    </source>
</evidence>
<comment type="caution">
    <text evidence="9">The sequence shown here is derived from an EMBL/GenBank/DDBJ whole genome shotgun (WGS) entry which is preliminary data.</text>
</comment>
<keyword evidence="1 6" id="KW-0768">Sushi</keyword>